<dbReference type="Pfam" id="PF02278">
    <property type="entry name" value="Lyase_8"/>
    <property type="match status" value="1"/>
</dbReference>
<dbReference type="Pfam" id="PF08124">
    <property type="entry name" value="Lyase_8_N"/>
    <property type="match status" value="1"/>
</dbReference>
<dbReference type="InterPro" id="IPR038970">
    <property type="entry name" value="Lyase_8"/>
</dbReference>
<dbReference type="SUPFAM" id="SSF74650">
    <property type="entry name" value="Galactose mutarotase-like"/>
    <property type="match status" value="1"/>
</dbReference>
<evidence type="ECO:0000256" key="3">
    <source>
        <dbReference type="ARBA" id="ARBA00023239"/>
    </source>
</evidence>
<dbReference type="AlphaFoldDB" id="A0A9P6CJR1"/>
<dbReference type="Gene3D" id="2.60.220.10">
    <property type="entry name" value="Polysaccharide lyase family 8-like, C-terminal"/>
    <property type="match status" value="1"/>
</dbReference>
<dbReference type="SUPFAM" id="SSF48230">
    <property type="entry name" value="Chondroitin AC/alginate lyase"/>
    <property type="match status" value="1"/>
</dbReference>
<keyword evidence="3 8" id="KW-0456">Lyase</keyword>
<comment type="caution">
    <text evidence="8">The sequence shown here is derived from an EMBL/GenBank/DDBJ whole genome shotgun (WGS) entry which is preliminary data.</text>
</comment>
<dbReference type="GO" id="GO:0016837">
    <property type="term" value="F:carbon-oxygen lyase activity, acting on polysaccharides"/>
    <property type="evidence" value="ECO:0007669"/>
    <property type="project" value="UniProtKB-ARBA"/>
</dbReference>
<evidence type="ECO:0000259" key="7">
    <source>
        <dbReference type="Pfam" id="PF08124"/>
    </source>
</evidence>
<dbReference type="SUPFAM" id="SSF49863">
    <property type="entry name" value="Hyaluronate lyase-like, C-terminal domain"/>
    <property type="match status" value="1"/>
</dbReference>
<evidence type="ECO:0000259" key="5">
    <source>
        <dbReference type="Pfam" id="PF02278"/>
    </source>
</evidence>
<evidence type="ECO:0000256" key="2">
    <source>
        <dbReference type="ARBA" id="ARBA00022729"/>
    </source>
</evidence>
<dbReference type="Pfam" id="PF02884">
    <property type="entry name" value="Lyase_8_C"/>
    <property type="match status" value="1"/>
</dbReference>
<feature type="domain" description="Polysaccharide lyase family 8 central" evidence="5">
    <location>
        <begin position="411"/>
        <end position="653"/>
    </location>
</feature>
<dbReference type="EMBL" id="MU150253">
    <property type="protein sequence ID" value="KAF9464590.1"/>
    <property type="molecule type" value="Genomic_DNA"/>
</dbReference>
<dbReference type="InterPro" id="IPR011013">
    <property type="entry name" value="Gal_mutarotase_sf_dom"/>
</dbReference>
<dbReference type="Proteomes" id="UP000807353">
    <property type="component" value="Unassembled WGS sequence"/>
</dbReference>
<dbReference type="InterPro" id="IPR012970">
    <property type="entry name" value="Lyase_8_alpha_N"/>
</dbReference>
<reference evidence="8" key="1">
    <citation type="submission" date="2020-11" db="EMBL/GenBank/DDBJ databases">
        <authorList>
            <consortium name="DOE Joint Genome Institute"/>
            <person name="Ahrendt S."/>
            <person name="Riley R."/>
            <person name="Andreopoulos W."/>
            <person name="Labutti K."/>
            <person name="Pangilinan J."/>
            <person name="Ruiz-Duenas F.J."/>
            <person name="Barrasa J.M."/>
            <person name="Sanchez-Garcia M."/>
            <person name="Camarero S."/>
            <person name="Miyauchi S."/>
            <person name="Serrano A."/>
            <person name="Linde D."/>
            <person name="Babiker R."/>
            <person name="Drula E."/>
            <person name="Ayuso-Fernandez I."/>
            <person name="Pacheco R."/>
            <person name="Padilla G."/>
            <person name="Ferreira P."/>
            <person name="Barriuso J."/>
            <person name="Kellner H."/>
            <person name="Castanera R."/>
            <person name="Alfaro M."/>
            <person name="Ramirez L."/>
            <person name="Pisabarro A.G."/>
            <person name="Kuo A."/>
            <person name="Tritt A."/>
            <person name="Lipzen A."/>
            <person name="He G."/>
            <person name="Yan M."/>
            <person name="Ng V."/>
            <person name="Cullen D."/>
            <person name="Martin F."/>
            <person name="Rosso M.-N."/>
            <person name="Henrissat B."/>
            <person name="Hibbett D."/>
            <person name="Martinez A.T."/>
            <person name="Grigoriev I.V."/>
        </authorList>
    </citation>
    <scope>NUCLEOTIDE SEQUENCE</scope>
    <source>
        <strain evidence="8">CBS 247.69</strain>
    </source>
</reference>
<feature type="domain" description="Polysaccharide lyase 8 N-terminal alpha-helical" evidence="7">
    <location>
        <begin position="179"/>
        <end position="368"/>
    </location>
</feature>
<dbReference type="Gene3D" id="2.70.98.10">
    <property type="match status" value="1"/>
</dbReference>
<dbReference type="InterPro" id="IPR014718">
    <property type="entry name" value="GH-type_carb-bd"/>
</dbReference>
<dbReference type="GO" id="GO:0005975">
    <property type="term" value="P:carbohydrate metabolic process"/>
    <property type="evidence" value="ECO:0007669"/>
    <property type="project" value="InterPro"/>
</dbReference>
<proteinExistence type="inferred from homology"/>
<dbReference type="PANTHER" id="PTHR38481:SF1">
    <property type="entry name" value="HYALURONATE LYASE"/>
    <property type="match status" value="1"/>
</dbReference>
<keyword evidence="9" id="KW-1185">Reference proteome</keyword>
<dbReference type="Gene3D" id="1.50.10.100">
    <property type="entry name" value="Chondroitin AC/alginate lyase"/>
    <property type="match status" value="1"/>
</dbReference>
<feature type="signal peptide" evidence="4">
    <location>
        <begin position="1"/>
        <end position="21"/>
    </location>
</feature>
<feature type="chain" id="PRO_5040112308" evidence="4">
    <location>
        <begin position="22"/>
        <end position="773"/>
    </location>
</feature>
<dbReference type="GO" id="GO:0005576">
    <property type="term" value="C:extracellular region"/>
    <property type="evidence" value="ECO:0007669"/>
    <property type="project" value="InterPro"/>
</dbReference>
<sequence length="773" mass="84191">MKRFILTLVLYAHCLFLQSSSLTVNAAPRDGSILGRTSRQPLRYDSPTHHLDKRASIDIVRERRFSSIVADANKPSNHIETWLSSLGSDGKWPDSEVDYTTGCDARRANWPAQEHWQRIVVMAAAWHGGLEGGDQYVKNETFRAQVSLAMDYWFNRDFTNVACLGGGGTSACPCTNPDNQLWNTNWFSNVILIPDLVGQTCLLFGDTLTTSQRNVCIRMTERSFEYEADSMTGANALDVCRIGMDEALLTSNTTLLANAYQRSHVELKIMNGVKADGIRADGAFGQHDGMLYNGNYGKDYANDILGIEVEAAGTEFAASTDSQNAFATLFEGDRWMIYRNVLTGVLHWDFSVLGRFISFPVIDNQATGSINMNLTSIGELGQLWQSQSLIDFESSLLKSTTNANAGSLQGNRMFYTNDYIVQRGSNYVSSVKMWSTRTRHTECTNTQNPLGFHLADGVHYTYLQGNEYEDISVAWDWNMIPGTTTDYGNTPLACGNNGLLGIEAFVGGASNGQIGVASMRYTNPKTKALKWQKAWFFLDNDVQHVMVAGLSSTSSAPVYSILDQRRHNGPILVDGVEHQTSNNTGVHTLFHGGVGYKFSDSGSPVSVRVGQKTGNWSTIGTSTQPPATVDLFAAWIPHQSLTSPISYTVFPGTTSTSFPTKVSQLQLRTIKNDAHISAVVDDAHNAVMAVFWDAAGGSITFQGPPSSGQVTIATNGNAAVVYKPQTGDITVSDPSQSLSSLRLNLTRQGSTKALTFTLPGGGLAGNSVTKNSS</sequence>
<gene>
    <name evidence="8" type="ORF">BDZ94DRAFT_1235285</name>
</gene>
<evidence type="ECO:0000313" key="8">
    <source>
        <dbReference type="EMBL" id="KAF9464590.1"/>
    </source>
</evidence>
<evidence type="ECO:0000256" key="4">
    <source>
        <dbReference type="SAM" id="SignalP"/>
    </source>
</evidence>
<dbReference type="InterPro" id="IPR003159">
    <property type="entry name" value="Lyase_8_central_dom"/>
</dbReference>
<dbReference type="PANTHER" id="PTHR38481">
    <property type="entry name" value="HYALURONATE LYASE"/>
    <property type="match status" value="1"/>
</dbReference>
<dbReference type="GO" id="GO:0030246">
    <property type="term" value="F:carbohydrate binding"/>
    <property type="evidence" value="ECO:0007669"/>
    <property type="project" value="InterPro"/>
</dbReference>
<dbReference type="InterPro" id="IPR008929">
    <property type="entry name" value="Chondroitin_lyas"/>
</dbReference>
<feature type="domain" description="Polysaccharide lyase family 8 C-terminal" evidence="6">
    <location>
        <begin position="670"/>
        <end position="741"/>
    </location>
</feature>
<name>A0A9P6CJR1_9AGAR</name>
<evidence type="ECO:0000313" key="9">
    <source>
        <dbReference type="Proteomes" id="UP000807353"/>
    </source>
</evidence>
<dbReference type="InterPro" id="IPR004103">
    <property type="entry name" value="Lyase_8_C"/>
</dbReference>
<organism evidence="8 9">
    <name type="scientific">Collybia nuda</name>
    <dbReference type="NCBI Taxonomy" id="64659"/>
    <lineage>
        <taxon>Eukaryota</taxon>
        <taxon>Fungi</taxon>
        <taxon>Dikarya</taxon>
        <taxon>Basidiomycota</taxon>
        <taxon>Agaricomycotina</taxon>
        <taxon>Agaricomycetes</taxon>
        <taxon>Agaricomycetidae</taxon>
        <taxon>Agaricales</taxon>
        <taxon>Tricholomatineae</taxon>
        <taxon>Clitocybaceae</taxon>
        <taxon>Collybia</taxon>
    </lineage>
</organism>
<protein>
    <submittedName>
        <fullName evidence="8">Polysaccharide lyase family 8 protein</fullName>
    </submittedName>
</protein>
<accession>A0A9P6CJR1</accession>
<evidence type="ECO:0000259" key="6">
    <source>
        <dbReference type="Pfam" id="PF02884"/>
    </source>
</evidence>
<comment type="similarity">
    <text evidence="1">Belongs to the polysaccharide lyase 8 family.</text>
</comment>
<dbReference type="OrthoDB" id="5980780at2759"/>
<dbReference type="InterPro" id="IPR011071">
    <property type="entry name" value="Lyase_8-like_C"/>
</dbReference>
<keyword evidence="2 4" id="KW-0732">Signal</keyword>
<evidence type="ECO:0000256" key="1">
    <source>
        <dbReference type="ARBA" id="ARBA00006699"/>
    </source>
</evidence>